<organism evidence="11 12">
    <name type="scientific">Camelina sativa</name>
    <name type="common">False flax</name>
    <name type="synonym">Myagrum sativum</name>
    <dbReference type="NCBI Taxonomy" id="90675"/>
    <lineage>
        <taxon>Eukaryota</taxon>
        <taxon>Viridiplantae</taxon>
        <taxon>Streptophyta</taxon>
        <taxon>Embryophyta</taxon>
        <taxon>Tracheophyta</taxon>
        <taxon>Spermatophyta</taxon>
        <taxon>Magnoliopsida</taxon>
        <taxon>eudicotyledons</taxon>
        <taxon>Gunneridae</taxon>
        <taxon>Pentapetalae</taxon>
        <taxon>rosids</taxon>
        <taxon>malvids</taxon>
        <taxon>Brassicales</taxon>
        <taxon>Brassicaceae</taxon>
        <taxon>Camelineae</taxon>
        <taxon>Camelina</taxon>
    </lineage>
</organism>
<feature type="compositionally biased region" description="Low complexity" evidence="9">
    <location>
        <begin position="220"/>
        <end position="235"/>
    </location>
</feature>
<evidence type="ECO:0000256" key="1">
    <source>
        <dbReference type="ARBA" id="ARBA00004123"/>
    </source>
</evidence>
<feature type="compositionally biased region" description="Acidic residues" evidence="9">
    <location>
        <begin position="50"/>
        <end position="59"/>
    </location>
</feature>
<keyword evidence="11" id="KW-1185">Reference proteome</keyword>
<feature type="domain" description="AP2/ERF" evidence="10">
    <location>
        <begin position="129"/>
        <end position="186"/>
    </location>
</feature>
<dbReference type="Proteomes" id="UP000694864">
    <property type="component" value="Chromosome 10"/>
</dbReference>
<feature type="compositionally biased region" description="Low complexity" evidence="9">
    <location>
        <begin position="107"/>
        <end position="125"/>
    </location>
</feature>
<dbReference type="RefSeq" id="XP_010433864.1">
    <property type="nucleotide sequence ID" value="XM_010435562.1"/>
</dbReference>
<evidence type="ECO:0000256" key="7">
    <source>
        <dbReference type="ARBA" id="ARBA00023242"/>
    </source>
</evidence>
<comment type="similarity">
    <text evidence="8">Belongs to the AP2/ERF transcription factor family. ERF subfamily.</text>
</comment>
<feature type="region of interest" description="Disordered" evidence="9">
    <location>
        <begin position="185"/>
        <end position="237"/>
    </location>
</feature>
<keyword evidence="3" id="KW-0805">Transcription regulation</keyword>
<evidence type="ECO:0000313" key="11">
    <source>
        <dbReference type="Proteomes" id="UP000694864"/>
    </source>
</evidence>
<evidence type="ECO:0000256" key="3">
    <source>
        <dbReference type="ARBA" id="ARBA00023015"/>
    </source>
</evidence>
<feature type="compositionally biased region" description="Basic residues" evidence="9">
    <location>
        <begin position="206"/>
        <end position="219"/>
    </location>
</feature>
<feature type="region of interest" description="Disordered" evidence="9">
    <location>
        <begin position="101"/>
        <end position="126"/>
    </location>
</feature>
<dbReference type="PROSITE" id="PS51032">
    <property type="entry name" value="AP2_ERF"/>
    <property type="match status" value="1"/>
</dbReference>
<dbReference type="InterPro" id="IPR016177">
    <property type="entry name" value="DNA-bd_dom_sf"/>
</dbReference>
<dbReference type="CDD" id="cd00018">
    <property type="entry name" value="AP2"/>
    <property type="match status" value="1"/>
</dbReference>
<dbReference type="PANTHER" id="PTHR31194:SF140">
    <property type="entry name" value="ETHYLENE-RESPONSIVE TRANSCRIPTION FACTOR CRF2"/>
    <property type="match status" value="1"/>
</dbReference>
<evidence type="ECO:0000256" key="2">
    <source>
        <dbReference type="ARBA" id="ARBA00022745"/>
    </source>
</evidence>
<keyword evidence="6" id="KW-0804">Transcription</keyword>
<keyword evidence="2" id="KW-0936">Ethylene signaling pathway</keyword>
<evidence type="ECO:0000256" key="4">
    <source>
        <dbReference type="ARBA" id="ARBA00023125"/>
    </source>
</evidence>
<keyword evidence="5" id="KW-0010">Activator</keyword>
<dbReference type="InterPro" id="IPR050913">
    <property type="entry name" value="AP2/ERF_ERF"/>
</dbReference>
<reference evidence="11" key="1">
    <citation type="journal article" date="2014" name="Nat. Commun.">
        <title>The emerging biofuel crop Camelina sativa retains a highly undifferentiated hexaploid genome structure.</title>
        <authorList>
            <person name="Kagale S."/>
            <person name="Koh C."/>
            <person name="Nixon J."/>
            <person name="Bollina V."/>
            <person name="Clarke W.E."/>
            <person name="Tuteja R."/>
            <person name="Spillane C."/>
            <person name="Robinson S.J."/>
            <person name="Links M.G."/>
            <person name="Clarke C."/>
            <person name="Higgins E.E."/>
            <person name="Huebert T."/>
            <person name="Sharpe A.G."/>
            <person name="Parkin I.A."/>
        </authorList>
    </citation>
    <scope>NUCLEOTIDE SEQUENCE [LARGE SCALE GENOMIC DNA]</scope>
    <source>
        <strain evidence="11">cv. DH55</strain>
    </source>
</reference>
<evidence type="ECO:0000259" key="10">
    <source>
        <dbReference type="PROSITE" id="PS51032"/>
    </source>
</evidence>
<evidence type="ECO:0000256" key="9">
    <source>
        <dbReference type="SAM" id="MobiDB-lite"/>
    </source>
</evidence>
<dbReference type="SUPFAM" id="SSF54171">
    <property type="entry name" value="DNA-binding domain"/>
    <property type="match status" value="1"/>
</dbReference>
<reference evidence="12" key="2">
    <citation type="submission" date="2025-08" db="UniProtKB">
        <authorList>
            <consortium name="RefSeq"/>
        </authorList>
    </citation>
    <scope>IDENTIFICATION</scope>
    <source>
        <tissue evidence="12">Leaf</tissue>
    </source>
</reference>
<dbReference type="SMART" id="SM00380">
    <property type="entry name" value="AP2"/>
    <property type="match status" value="1"/>
</dbReference>
<protein>
    <submittedName>
        <fullName evidence="12">Ethylene-responsive transcription factor CRF2-like</fullName>
    </submittedName>
</protein>
<dbReference type="InterPro" id="IPR036955">
    <property type="entry name" value="AP2/ERF_dom_sf"/>
</dbReference>
<gene>
    <name evidence="12" type="primary">LOC104717919</name>
</gene>
<evidence type="ECO:0000256" key="8">
    <source>
        <dbReference type="ARBA" id="ARBA00024343"/>
    </source>
</evidence>
<name>A0ABM0U014_CAMSA</name>
<comment type="subcellular location">
    <subcellularLocation>
        <location evidence="1">Nucleus</location>
    </subcellularLocation>
</comment>
<dbReference type="PANTHER" id="PTHR31194">
    <property type="entry name" value="SHN SHINE , DNA BINDING / TRANSCRIPTION FACTOR"/>
    <property type="match status" value="1"/>
</dbReference>
<dbReference type="GeneID" id="104717919"/>
<sequence>MEAEKTMVVPRVKFTEHKTNTTRIVPDLTNNHQTRVLRISVTDPYATDSSSDDDDDVDEAQNNRFVSKRRRIKKFVNEVVLDSGGAPVVTYSETELKKRKREVKSESTTASPVVSASTTTTTTATGEKKFRGVRQRPWGKWAAEIRDPLKRVRLWLGTYNTAEEAAMVYDNAAIQLRGPDALTNFSVTPTTTTSEKKSPPPSPVNKQKKKTTTKKKNSKTKNSVTASSTISGSSSNDCLCSPVSVLRSPFTVDEFSGSSSPPAVAAVVTVKEEPSMTTVSETFSDFSAPLFSDDDLFDFRSSVVPDYLGGGDLFREDLFAVDMCTDMNFGFDFGSSGLSSWQIEDHFQDIGDLFGSDPLLAV</sequence>
<keyword evidence="4" id="KW-0238">DNA-binding</keyword>
<dbReference type="PRINTS" id="PR00367">
    <property type="entry name" value="ETHRSPELEMNT"/>
</dbReference>
<dbReference type="Pfam" id="PF00847">
    <property type="entry name" value="AP2"/>
    <property type="match status" value="1"/>
</dbReference>
<feature type="region of interest" description="Disordered" evidence="9">
    <location>
        <begin position="41"/>
        <end position="60"/>
    </location>
</feature>
<keyword evidence="7" id="KW-0539">Nucleus</keyword>
<accession>A0ABM0U014</accession>
<evidence type="ECO:0000313" key="12">
    <source>
        <dbReference type="RefSeq" id="XP_010433864.1"/>
    </source>
</evidence>
<proteinExistence type="inferred from homology"/>
<dbReference type="Gene3D" id="3.30.730.10">
    <property type="entry name" value="AP2/ERF domain"/>
    <property type="match status" value="1"/>
</dbReference>
<evidence type="ECO:0000256" key="5">
    <source>
        <dbReference type="ARBA" id="ARBA00023159"/>
    </source>
</evidence>
<evidence type="ECO:0000256" key="6">
    <source>
        <dbReference type="ARBA" id="ARBA00023163"/>
    </source>
</evidence>
<dbReference type="InterPro" id="IPR001471">
    <property type="entry name" value="AP2/ERF_dom"/>
</dbReference>